<keyword evidence="7" id="KW-0812">Transmembrane</keyword>
<evidence type="ECO:0000256" key="1">
    <source>
        <dbReference type="ARBA" id="ARBA00004479"/>
    </source>
</evidence>
<comment type="subcellular location">
    <subcellularLocation>
        <location evidence="1">Membrane</location>
        <topology evidence="1">Single-pass type I membrane protein</topology>
    </subcellularLocation>
</comment>
<keyword evidence="7" id="KW-1133">Transmembrane helix</keyword>
<dbReference type="AlphaFoldDB" id="A0ABD0JDZ1"/>
<feature type="domain" description="Ig-like" evidence="8">
    <location>
        <begin position="257"/>
        <end position="342"/>
    </location>
</feature>
<evidence type="ECO:0000313" key="10">
    <source>
        <dbReference type="Proteomes" id="UP001519460"/>
    </source>
</evidence>
<dbReference type="GO" id="GO:0016020">
    <property type="term" value="C:membrane"/>
    <property type="evidence" value="ECO:0007669"/>
    <property type="project" value="UniProtKB-SubCell"/>
</dbReference>
<evidence type="ECO:0000256" key="4">
    <source>
        <dbReference type="ARBA" id="ARBA00023180"/>
    </source>
</evidence>
<evidence type="ECO:0000256" key="3">
    <source>
        <dbReference type="ARBA" id="ARBA00023157"/>
    </source>
</evidence>
<evidence type="ECO:0000256" key="5">
    <source>
        <dbReference type="ARBA" id="ARBA00023319"/>
    </source>
</evidence>
<dbReference type="InterPro" id="IPR036179">
    <property type="entry name" value="Ig-like_dom_sf"/>
</dbReference>
<evidence type="ECO:0000259" key="8">
    <source>
        <dbReference type="PROSITE" id="PS50835"/>
    </source>
</evidence>
<keyword evidence="4" id="KW-0325">Glycoprotein</keyword>
<keyword evidence="2 7" id="KW-0472">Membrane</keyword>
<dbReference type="SUPFAM" id="SSF48726">
    <property type="entry name" value="Immunoglobulin"/>
    <property type="match status" value="2"/>
</dbReference>
<proteinExistence type="predicted"/>
<dbReference type="InterPro" id="IPR013783">
    <property type="entry name" value="Ig-like_fold"/>
</dbReference>
<feature type="region of interest" description="Disordered" evidence="6">
    <location>
        <begin position="582"/>
        <end position="603"/>
    </location>
</feature>
<organism evidence="9 10">
    <name type="scientific">Batillaria attramentaria</name>
    <dbReference type="NCBI Taxonomy" id="370345"/>
    <lineage>
        <taxon>Eukaryota</taxon>
        <taxon>Metazoa</taxon>
        <taxon>Spiralia</taxon>
        <taxon>Lophotrochozoa</taxon>
        <taxon>Mollusca</taxon>
        <taxon>Gastropoda</taxon>
        <taxon>Caenogastropoda</taxon>
        <taxon>Sorbeoconcha</taxon>
        <taxon>Cerithioidea</taxon>
        <taxon>Batillariidae</taxon>
        <taxon>Batillaria</taxon>
    </lineage>
</organism>
<dbReference type="Proteomes" id="UP001519460">
    <property type="component" value="Unassembled WGS sequence"/>
</dbReference>
<keyword evidence="5" id="KW-0393">Immunoglobulin domain</keyword>
<keyword evidence="3" id="KW-1015">Disulfide bond</keyword>
<protein>
    <recommendedName>
        <fullName evidence="8">Ig-like domain-containing protein</fullName>
    </recommendedName>
</protein>
<feature type="compositionally biased region" description="Acidic residues" evidence="6">
    <location>
        <begin position="626"/>
        <end position="635"/>
    </location>
</feature>
<dbReference type="PANTHER" id="PTHR11640">
    <property type="entry name" value="NEPHRIN"/>
    <property type="match status" value="1"/>
</dbReference>
<dbReference type="PANTHER" id="PTHR11640:SF31">
    <property type="entry name" value="IRREGULAR CHIASM C-ROUGHEST PROTEIN-RELATED"/>
    <property type="match status" value="1"/>
</dbReference>
<dbReference type="InterPro" id="IPR007110">
    <property type="entry name" value="Ig-like_dom"/>
</dbReference>
<feature type="transmembrane region" description="Helical" evidence="7">
    <location>
        <begin position="551"/>
        <end position="572"/>
    </location>
</feature>
<dbReference type="Gene3D" id="2.60.40.10">
    <property type="entry name" value="Immunoglobulins"/>
    <property type="match status" value="2"/>
</dbReference>
<comment type="caution">
    <text evidence="9">The sequence shown here is derived from an EMBL/GenBank/DDBJ whole genome shotgun (WGS) entry which is preliminary data.</text>
</comment>
<feature type="compositionally biased region" description="Basic residues" evidence="6">
    <location>
        <begin position="652"/>
        <end position="661"/>
    </location>
</feature>
<accession>A0ABD0JDZ1</accession>
<sequence length="689" mass="75714">MSVNTNDSTRGLWSDDYEKKVLEILRRPLTGKKEDRDVYHIKNSFAIVSIAGLDRIERKSSGKLMITQGRVQDVLQATHQATGHAGEKKTYAKLRESYDNIPLMAECERCQEKRKRKETVSGTVVRPVLVSDLHQRGQVDLVDMQSMKDGSFAFILHYQEHLSKFHLLRPLQTKSKGTSPVVDCSAYVDEGSSLVCPCEPPRTDVSSKISWPGYSDSSKLKIENVSRDDNGRNFTCRMVMNGQTTEEVYTLHVAYGPSSNITITGPSVFVTNGSRRLILICEAGDVNPPPIYSWIGVTCDNSSNQNSCSFTPQPLRDDGKAVSCRATNPSGREVMSASANFTLRFSYPPSAPPVIERQSSGQYLRSGDNLTCTVTGGKPLVSKISFSCTSPENPDGSDDISDVSVTSSLTIDTSLASGADTNCTCSGLWEPEAELYFATTDATFQLEYKTTIVNFTANDQNHSATVDEKTQVVFKCIAPGRPAPNLMLVTPSSKVHSVSNGQELLHTDDSISCEEAGTYVCIAANGFPDPDSQSLQLHVRCGLDAEIPTKFYIIGGGVSGGLLMAIVIGIIIRCSRYRRYERPPPRREGEEEENPYTSLRVRPRSLIRDSQQHESFELAQAAQVDNNDDSEDNPYDEVHTRPPGARAGVFARTKRKGRKKQHRSVIVSVFAGCRDAVCGNGNTDTAIQD</sequence>
<dbReference type="SMART" id="SM00409">
    <property type="entry name" value="IG"/>
    <property type="match status" value="2"/>
</dbReference>
<keyword evidence="10" id="KW-1185">Reference proteome</keyword>
<evidence type="ECO:0000256" key="2">
    <source>
        <dbReference type="ARBA" id="ARBA00023136"/>
    </source>
</evidence>
<dbReference type="InterPro" id="IPR003599">
    <property type="entry name" value="Ig_sub"/>
</dbReference>
<feature type="region of interest" description="Disordered" evidence="6">
    <location>
        <begin position="620"/>
        <end position="661"/>
    </location>
</feature>
<name>A0ABD0JDZ1_9CAEN</name>
<gene>
    <name evidence="9" type="ORF">BaRGS_00035666</name>
</gene>
<dbReference type="EMBL" id="JACVVK020000482">
    <property type="protein sequence ID" value="KAK7471693.1"/>
    <property type="molecule type" value="Genomic_DNA"/>
</dbReference>
<dbReference type="InterPro" id="IPR051275">
    <property type="entry name" value="Cell_adhesion_signaling"/>
</dbReference>
<evidence type="ECO:0000256" key="7">
    <source>
        <dbReference type="SAM" id="Phobius"/>
    </source>
</evidence>
<evidence type="ECO:0000313" key="9">
    <source>
        <dbReference type="EMBL" id="KAK7471693.1"/>
    </source>
</evidence>
<evidence type="ECO:0000256" key="6">
    <source>
        <dbReference type="SAM" id="MobiDB-lite"/>
    </source>
</evidence>
<reference evidence="9 10" key="1">
    <citation type="journal article" date="2023" name="Sci. Data">
        <title>Genome assembly of the Korean intertidal mud-creeper Batillaria attramentaria.</title>
        <authorList>
            <person name="Patra A.K."/>
            <person name="Ho P.T."/>
            <person name="Jun S."/>
            <person name="Lee S.J."/>
            <person name="Kim Y."/>
            <person name="Won Y.J."/>
        </authorList>
    </citation>
    <scope>NUCLEOTIDE SEQUENCE [LARGE SCALE GENOMIC DNA]</scope>
    <source>
        <strain evidence="9">Wonlab-2016</strain>
    </source>
</reference>
<dbReference type="PROSITE" id="PS50835">
    <property type="entry name" value="IG_LIKE"/>
    <property type="match status" value="1"/>
</dbReference>